<feature type="compositionally biased region" description="Basic and acidic residues" evidence="1">
    <location>
        <begin position="209"/>
        <end position="223"/>
    </location>
</feature>
<evidence type="ECO:0000313" key="3">
    <source>
        <dbReference type="Proteomes" id="UP001177670"/>
    </source>
</evidence>
<dbReference type="EMBL" id="JAHYIQ010000016">
    <property type="protein sequence ID" value="KAK1125428.1"/>
    <property type="molecule type" value="Genomic_DNA"/>
</dbReference>
<dbReference type="Proteomes" id="UP001177670">
    <property type="component" value="Unassembled WGS sequence"/>
</dbReference>
<comment type="caution">
    <text evidence="2">The sequence shown here is derived from an EMBL/GenBank/DDBJ whole genome shotgun (WGS) entry which is preliminary data.</text>
</comment>
<feature type="region of interest" description="Disordered" evidence="1">
    <location>
        <begin position="209"/>
        <end position="228"/>
    </location>
</feature>
<reference evidence="2" key="1">
    <citation type="submission" date="2021-10" db="EMBL/GenBank/DDBJ databases">
        <title>Melipona bicolor Genome sequencing and assembly.</title>
        <authorList>
            <person name="Araujo N.S."/>
            <person name="Arias M.C."/>
        </authorList>
    </citation>
    <scope>NUCLEOTIDE SEQUENCE</scope>
    <source>
        <strain evidence="2">USP_2M_L1-L4_2017</strain>
        <tissue evidence="2">Whole body</tissue>
    </source>
</reference>
<evidence type="ECO:0000313" key="2">
    <source>
        <dbReference type="EMBL" id="KAK1125428.1"/>
    </source>
</evidence>
<dbReference type="AlphaFoldDB" id="A0AA40KM11"/>
<protein>
    <submittedName>
        <fullName evidence="2">Uncharacterized protein</fullName>
    </submittedName>
</protein>
<accession>A0AA40KM11</accession>
<name>A0AA40KM11_9HYME</name>
<keyword evidence="3" id="KW-1185">Reference proteome</keyword>
<evidence type="ECO:0000256" key="1">
    <source>
        <dbReference type="SAM" id="MobiDB-lite"/>
    </source>
</evidence>
<proteinExistence type="predicted"/>
<gene>
    <name evidence="2" type="ORF">K0M31_005796</name>
</gene>
<organism evidence="2 3">
    <name type="scientific">Melipona bicolor</name>
    <dbReference type="NCBI Taxonomy" id="60889"/>
    <lineage>
        <taxon>Eukaryota</taxon>
        <taxon>Metazoa</taxon>
        <taxon>Ecdysozoa</taxon>
        <taxon>Arthropoda</taxon>
        <taxon>Hexapoda</taxon>
        <taxon>Insecta</taxon>
        <taxon>Pterygota</taxon>
        <taxon>Neoptera</taxon>
        <taxon>Endopterygota</taxon>
        <taxon>Hymenoptera</taxon>
        <taxon>Apocrita</taxon>
        <taxon>Aculeata</taxon>
        <taxon>Apoidea</taxon>
        <taxon>Anthophila</taxon>
        <taxon>Apidae</taxon>
        <taxon>Melipona</taxon>
    </lineage>
</organism>
<sequence length="257" mass="28725">MSREHSNLASLPYIRSWGKGPIDLRKEGQPREQVQAANLFFQPVIPILRLDNPDQSRSFNGPCPGNGKLKKPVTDRAHGVYSLSRENTIRKPASWCVFARGIRALSCGQEDNYLRGQTGLVVSARFVPRPLLSSRSSNLRNVSASGACTAAPSPPARKTTGTLCSLVEIRFDALGRVLSEERDKEWVFLSKEIEFQNIDCEVHEIQRKSERRGEIENETDRFSSEQNNDGWLGVDNTGKCKSQYANASSENVCLTER</sequence>